<comment type="similarity">
    <text evidence="1 4">Belongs to the universal ribosomal protein uL22 family.</text>
</comment>
<dbReference type="InterPro" id="IPR047867">
    <property type="entry name" value="Ribosomal_uL22_bac/org-type"/>
</dbReference>
<dbReference type="SUPFAM" id="SSF54843">
    <property type="entry name" value="Ribosomal protein L22"/>
    <property type="match status" value="1"/>
</dbReference>
<dbReference type="InterPro" id="IPR036394">
    <property type="entry name" value="Ribosomal_uL22_sf"/>
</dbReference>
<protein>
    <recommendedName>
        <fullName evidence="8">50S ribosomal protein L22, chloroplastic</fullName>
    </recommendedName>
</protein>
<dbReference type="InterPro" id="IPR001063">
    <property type="entry name" value="Ribosomal_uL22"/>
</dbReference>
<evidence type="ECO:0000313" key="7">
    <source>
        <dbReference type="Proteomes" id="UP001244341"/>
    </source>
</evidence>
<keyword evidence="2 4" id="KW-0689">Ribosomal protein</keyword>
<evidence type="ECO:0000256" key="5">
    <source>
        <dbReference type="SAM" id="MobiDB-lite"/>
    </source>
</evidence>
<feature type="region of interest" description="Disordered" evidence="5">
    <location>
        <begin position="111"/>
        <end position="131"/>
    </location>
</feature>
<name>A0ABY8TY35_TETOB</name>
<gene>
    <name evidence="6" type="ORF">OEZ85_002596</name>
</gene>
<organism evidence="6 7">
    <name type="scientific">Tetradesmus obliquus</name>
    <name type="common">Green alga</name>
    <name type="synonym">Acutodesmus obliquus</name>
    <dbReference type="NCBI Taxonomy" id="3088"/>
    <lineage>
        <taxon>Eukaryota</taxon>
        <taxon>Viridiplantae</taxon>
        <taxon>Chlorophyta</taxon>
        <taxon>core chlorophytes</taxon>
        <taxon>Chlorophyceae</taxon>
        <taxon>CS clade</taxon>
        <taxon>Sphaeropleales</taxon>
        <taxon>Scenedesmaceae</taxon>
        <taxon>Tetradesmus</taxon>
    </lineage>
</organism>
<dbReference type="Gene3D" id="3.90.470.10">
    <property type="entry name" value="Ribosomal protein L22/L17"/>
    <property type="match status" value="1"/>
</dbReference>
<keyword evidence="7" id="KW-1185">Reference proteome</keyword>
<dbReference type="PANTHER" id="PTHR13501:SF8">
    <property type="entry name" value="LARGE RIBOSOMAL SUBUNIT PROTEIN UL22M"/>
    <property type="match status" value="1"/>
</dbReference>
<reference evidence="6 7" key="1">
    <citation type="submission" date="2023-05" db="EMBL/GenBank/DDBJ databases">
        <title>A 100% complete, gapless, phased diploid assembly of the Scenedesmus obliquus UTEX 3031 genome.</title>
        <authorList>
            <person name="Biondi T.C."/>
            <person name="Hanschen E.R."/>
            <person name="Kwon T."/>
            <person name="Eng W."/>
            <person name="Kruse C.P.S."/>
            <person name="Koehler S.I."/>
            <person name="Kunde Y."/>
            <person name="Gleasner C.D."/>
            <person name="You Mak K.T."/>
            <person name="Polle J."/>
            <person name="Hovde B.T."/>
            <person name="Starkenburg S.R."/>
        </authorList>
    </citation>
    <scope>NUCLEOTIDE SEQUENCE [LARGE SCALE GENOMIC DNA]</scope>
    <source>
        <strain evidence="6 7">DOE0152z</strain>
    </source>
</reference>
<evidence type="ECO:0000256" key="1">
    <source>
        <dbReference type="ARBA" id="ARBA00009451"/>
    </source>
</evidence>
<evidence type="ECO:0000313" key="6">
    <source>
        <dbReference type="EMBL" id="WIA14039.1"/>
    </source>
</evidence>
<dbReference type="PANTHER" id="PTHR13501">
    <property type="entry name" value="CHLOROPLAST 50S RIBOSOMAL PROTEIN L22-RELATED"/>
    <property type="match status" value="1"/>
</dbReference>
<dbReference type="Pfam" id="PF00237">
    <property type="entry name" value="Ribosomal_L22"/>
    <property type="match status" value="1"/>
</dbReference>
<dbReference type="EMBL" id="CP126212">
    <property type="protein sequence ID" value="WIA14039.1"/>
    <property type="molecule type" value="Genomic_DNA"/>
</dbReference>
<dbReference type="Proteomes" id="UP001244341">
    <property type="component" value="Chromosome 5b"/>
</dbReference>
<evidence type="ECO:0000256" key="4">
    <source>
        <dbReference type="RuleBase" id="RU004005"/>
    </source>
</evidence>
<accession>A0ABY8TY35</accession>
<sequence length="131" mass="14357">MVRKSFCDDALSQLAANPKKAAVFVLHAVANARNNAICAGGDPAKLYVHEAFVTKGRYRKYMAIMGRGNTGVKETRYSHLNVTVRQLDEKQGAEAAKKVLRRRPLHVAPLMQRLQDGRRGRASPLAGAASE</sequence>
<keyword evidence="3 4" id="KW-0687">Ribonucleoprotein</keyword>
<evidence type="ECO:0008006" key="8">
    <source>
        <dbReference type="Google" id="ProtNLM"/>
    </source>
</evidence>
<evidence type="ECO:0000256" key="2">
    <source>
        <dbReference type="ARBA" id="ARBA00022980"/>
    </source>
</evidence>
<evidence type="ECO:0000256" key="3">
    <source>
        <dbReference type="ARBA" id="ARBA00023274"/>
    </source>
</evidence>
<proteinExistence type="inferred from homology"/>